<organism evidence="2 3">
    <name type="scientific">Adineta ricciae</name>
    <name type="common">Rotifer</name>
    <dbReference type="NCBI Taxonomy" id="249248"/>
    <lineage>
        <taxon>Eukaryota</taxon>
        <taxon>Metazoa</taxon>
        <taxon>Spiralia</taxon>
        <taxon>Gnathifera</taxon>
        <taxon>Rotifera</taxon>
        <taxon>Eurotatoria</taxon>
        <taxon>Bdelloidea</taxon>
        <taxon>Adinetida</taxon>
        <taxon>Adinetidae</taxon>
        <taxon>Adineta</taxon>
    </lineage>
</organism>
<protein>
    <submittedName>
        <fullName evidence="2">Uncharacterized protein</fullName>
    </submittedName>
</protein>
<dbReference type="EMBL" id="CAJNOR010002125">
    <property type="protein sequence ID" value="CAF1250936.1"/>
    <property type="molecule type" value="Genomic_DNA"/>
</dbReference>
<dbReference type="Proteomes" id="UP000663828">
    <property type="component" value="Unassembled WGS sequence"/>
</dbReference>
<gene>
    <name evidence="2" type="ORF">XAT740_LOCUS26252</name>
</gene>
<dbReference type="AlphaFoldDB" id="A0A815A2G7"/>
<proteinExistence type="predicted"/>
<keyword evidence="1" id="KW-0472">Membrane</keyword>
<name>A0A815A2G7_ADIRI</name>
<reference evidence="2" key="1">
    <citation type="submission" date="2021-02" db="EMBL/GenBank/DDBJ databases">
        <authorList>
            <person name="Nowell W R."/>
        </authorList>
    </citation>
    <scope>NUCLEOTIDE SEQUENCE</scope>
</reference>
<keyword evidence="1" id="KW-0812">Transmembrane</keyword>
<sequence length="112" mass="12987">MPSENNFNYLFIKRFIQLFRAILSNPSDFNGHFYSHPLTLILLITVNQISLQFVIYLVGLLPSEYNFQLGKSPSERNLSEFHWLIIRSFLYVAINALLKSLSTFLSSILSIQ</sequence>
<feature type="transmembrane region" description="Helical" evidence="1">
    <location>
        <begin position="40"/>
        <end position="61"/>
    </location>
</feature>
<evidence type="ECO:0000256" key="1">
    <source>
        <dbReference type="SAM" id="Phobius"/>
    </source>
</evidence>
<comment type="caution">
    <text evidence="2">The sequence shown here is derived from an EMBL/GenBank/DDBJ whole genome shotgun (WGS) entry which is preliminary data.</text>
</comment>
<keyword evidence="1" id="KW-1133">Transmembrane helix</keyword>
<evidence type="ECO:0000313" key="2">
    <source>
        <dbReference type="EMBL" id="CAF1250936.1"/>
    </source>
</evidence>
<evidence type="ECO:0000313" key="3">
    <source>
        <dbReference type="Proteomes" id="UP000663828"/>
    </source>
</evidence>
<keyword evidence="3" id="KW-1185">Reference proteome</keyword>
<accession>A0A815A2G7</accession>